<comment type="caution">
    <text evidence="3">The sequence shown here is derived from an EMBL/GenBank/DDBJ whole genome shotgun (WGS) entry which is preliminary data.</text>
</comment>
<dbReference type="AlphaFoldDB" id="A0AAN8K0I6"/>
<sequence>MGIWMGYSTLILFSSAFFSSHGLIRSRYTRSEVFEELKSCEDGAFHHSISSHQVDSAIKCGLSCSINDRCRRFMFDTDTKECSMFECGGNCFTAGDVTSKTCFRQMYVCQEVNCSRCPIGYYGNTCQDIIKDCQDGKDRKIVPKTPMLSFIQPSIDEEVLEIKCDFKFGKTIVQARDASCKETDFNRPWNDYVNGFGHTHGEYWLGLKHMYNIMQYQGRVQLIVLIRIGVKERLSYYPDFSMFSRTNNYTIFFDRYRPHPSTPLGDSLFSGTHGIHGRPFSTYDRDYSMNNCPVRFNGSWWYLDIGLMTWVMQQILTIYKYESIRCK</sequence>
<reference evidence="3 4" key="1">
    <citation type="submission" date="2024-01" db="EMBL/GenBank/DDBJ databases">
        <title>The genome of the rayed Mediterranean limpet Patella caerulea (Linnaeus, 1758).</title>
        <authorList>
            <person name="Anh-Thu Weber A."/>
            <person name="Halstead-Nussloch G."/>
        </authorList>
    </citation>
    <scope>NUCLEOTIDE SEQUENCE [LARGE SCALE GENOMIC DNA]</scope>
    <source>
        <strain evidence="3">AATW-2023a</strain>
        <tissue evidence="3">Whole specimen</tissue>
    </source>
</reference>
<dbReference type="InterPro" id="IPR036056">
    <property type="entry name" value="Fibrinogen-like_C"/>
</dbReference>
<keyword evidence="1" id="KW-0732">Signal</keyword>
<protein>
    <recommendedName>
        <fullName evidence="2">Fibrinogen C-terminal domain-containing protein</fullName>
    </recommendedName>
</protein>
<accession>A0AAN8K0I6</accession>
<evidence type="ECO:0000256" key="1">
    <source>
        <dbReference type="SAM" id="SignalP"/>
    </source>
</evidence>
<dbReference type="SUPFAM" id="SSF56496">
    <property type="entry name" value="Fibrinogen C-terminal domain-like"/>
    <property type="match status" value="1"/>
</dbReference>
<dbReference type="InterPro" id="IPR050373">
    <property type="entry name" value="Fibrinogen_C-term_domain"/>
</dbReference>
<evidence type="ECO:0000313" key="3">
    <source>
        <dbReference type="EMBL" id="KAK6187186.1"/>
    </source>
</evidence>
<proteinExistence type="predicted"/>
<dbReference type="Pfam" id="PF00147">
    <property type="entry name" value="Fibrinogen_C"/>
    <property type="match status" value="1"/>
</dbReference>
<gene>
    <name evidence="3" type="ORF">SNE40_005266</name>
</gene>
<evidence type="ECO:0000259" key="2">
    <source>
        <dbReference type="PROSITE" id="PS51406"/>
    </source>
</evidence>
<name>A0AAN8K0I6_PATCE</name>
<dbReference type="SMART" id="SM00186">
    <property type="entry name" value="FBG"/>
    <property type="match status" value="1"/>
</dbReference>
<feature type="domain" description="Fibrinogen C-terminal" evidence="2">
    <location>
        <begin position="124"/>
        <end position="302"/>
    </location>
</feature>
<feature type="signal peptide" evidence="1">
    <location>
        <begin position="1"/>
        <end position="22"/>
    </location>
</feature>
<dbReference type="PANTHER" id="PTHR19143">
    <property type="entry name" value="FIBRINOGEN/TENASCIN/ANGIOPOEITIN"/>
    <property type="match status" value="1"/>
</dbReference>
<dbReference type="Proteomes" id="UP001347796">
    <property type="component" value="Unassembled WGS sequence"/>
</dbReference>
<feature type="chain" id="PRO_5042977288" description="Fibrinogen C-terminal domain-containing protein" evidence="1">
    <location>
        <begin position="23"/>
        <end position="327"/>
    </location>
</feature>
<dbReference type="PROSITE" id="PS51406">
    <property type="entry name" value="FIBRINOGEN_C_2"/>
    <property type="match status" value="1"/>
</dbReference>
<dbReference type="EMBL" id="JAZGQO010000004">
    <property type="protein sequence ID" value="KAK6187186.1"/>
    <property type="molecule type" value="Genomic_DNA"/>
</dbReference>
<evidence type="ECO:0000313" key="4">
    <source>
        <dbReference type="Proteomes" id="UP001347796"/>
    </source>
</evidence>
<organism evidence="3 4">
    <name type="scientific">Patella caerulea</name>
    <name type="common">Rayed Mediterranean limpet</name>
    <dbReference type="NCBI Taxonomy" id="87958"/>
    <lineage>
        <taxon>Eukaryota</taxon>
        <taxon>Metazoa</taxon>
        <taxon>Spiralia</taxon>
        <taxon>Lophotrochozoa</taxon>
        <taxon>Mollusca</taxon>
        <taxon>Gastropoda</taxon>
        <taxon>Patellogastropoda</taxon>
        <taxon>Patelloidea</taxon>
        <taxon>Patellidae</taxon>
        <taxon>Patella</taxon>
    </lineage>
</organism>
<dbReference type="InterPro" id="IPR014716">
    <property type="entry name" value="Fibrinogen_a/b/g_C_1"/>
</dbReference>
<dbReference type="InterPro" id="IPR002181">
    <property type="entry name" value="Fibrinogen_a/b/g_C_dom"/>
</dbReference>
<dbReference type="Gene3D" id="3.90.215.10">
    <property type="entry name" value="Gamma Fibrinogen, chain A, domain 1"/>
    <property type="match status" value="1"/>
</dbReference>
<dbReference type="GO" id="GO:0005615">
    <property type="term" value="C:extracellular space"/>
    <property type="evidence" value="ECO:0007669"/>
    <property type="project" value="TreeGrafter"/>
</dbReference>
<keyword evidence="4" id="KW-1185">Reference proteome</keyword>